<dbReference type="RefSeq" id="WP_380798872.1">
    <property type="nucleotide sequence ID" value="NZ_JBHRVU010000005.1"/>
</dbReference>
<dbReference type="Pfam" id="PF05170">
    <property type="entry name" value="AsmA"/>
    <property type="match status" value="1"/>
</dbReference>
<reference evidence="3" key="1">
    <citation type="journal article" date="2019" name="Int. J. Syst. Evol. Microbiol.">
        <title>The Global Catalogue of Microorganisms (GCM) 10K type strain sequencing project: providing services to taxonomists for standard genome sequencing and annotation.</title>
        <authorList>
            <consortium name="The Broad Institute Genomics Platform"/>
            <consortium name="The Broad Institute Genome Sequencing Center for Infectious Disease"/>
            <person name="Wu L."/>
            <person name="Ma J."/>
        </authorList>
    </citation>
    <scope>NUCLEOTIDE SEQUENCE [LARGE SCALE GENOMIC DNA]</scope>
    <source>
        <strain evidence="3">CCM 7491</strain>
    </source>
</reference>
<feature type="domain" description="AsmA" evidence="1">
    <location>
        <begin position="106"/>
        <end position="345"/>
    </location>
</feature>
<comment type="caution">
    <text evidence="2">The sequence shown here is derived from an EMBL/GenBank/DDBJ whole genome shotgun (WGS) entry which is preliminary data.</text>
</comment>
<proteinExistence type="predicted"/>
<dbReference type="InterPro" id="IPR007844">
    <property type="entry name" value="AsmA"/>
</dbReference>
<organism evidence="2 3">
    <name type="scientific">Sphingobium rhizovicinum</name>
    <dbReference type="NCBI Taxonomy" id="432308"/>
    <lineage>
        <taxon>Bacteria</taxon>
        <taxon>Pseudomonadati</taxon>
        <taxon>Pseudomonadota</taxon>
        <taxon>Alphaproteobacteria</taxon>
        <taxon>Sphingomonadales</taxon>
        <taxon>Sphingomonadaceae</taxon>
        <taxon>Sphingobium</taxon>
    </lineage>
</organism>
<dbReference type="InterPro" id="IPR052894">
    <property type="entry name" value="AsmA-related"/>
</dbReference>
<name>A0ABV7NNC3_9SPHN</name>
<dbReference type="PANTHER" id="PTHR30441:SF4">
    <property type="entry name" value="PROTEIN ASMA"/>
    <property type="match status" value="1"/>
</dbReference>
<dbReference type="EMBL" id="JBHRVU010000005">
    <property type="protein sequence ID" value="MFC3443967.1"/>
    <property type="molecule type" value="Genomic_DNA"/>
</dbReference>
<evidence type="ECO:0000313" key="2">
    <source>
        <dbReference type="EMBL" id="MFC3443967.1"/>
    </source>
</evidence>
<keyword evidence="3" id="KW-1185">Reference proteome</keyword>
<dbReference type="Proteomes" id="UP001595681">
    <property type="component" value="Unassembled WGS sequence"/>
</dbReference>
<evidence type="ECO:0000313" key="3">
    <source>
        <dbReference type="Proteomes" id="UP001595681"/>
    </source>
</evidence>
<gene>
    <name evidence="2" type="ORF">ACFOKF_22725</name>
</gene>
<sequence length="414" mass="44000">MRIDTAGRFHNAPASLAIRGASISGRRPDAAYPIALKLQSPLLHLDASGQTRGPLNLRSMSLEIRATSPNLKYLDDVIEAGLFGTQPIDLHAKVRHAGRDWFVEHVTGRIGRSPLVAKADILKRDERTKIDADVHFSAFDFDDLSDAQGKARARAVEARIGPRVLPGTRINLAKVGPTDGVIRFKADRLLLTGSMFQSLAGTIRLTGKLLELDDIHANMSSGRMNGTVRIDQRGGATKPYFAMDLLFTDGRLEKLIGTQGATGALRGRVKLSGTGDTIREALGRADGHAGLVVRDGQVKRTLAAVLGQDLGKAIGAALRNKDAEIPLRCLAIDFAAKGGILTPSPFLVDTSISSGTGQGTMSLATERIALTIRGRSRDPSGLRLVDPIRVGGSFSAPTLSAAGDPPAARRARAP</sequence>
<dbReference type="PANTHER" id="PTHR30441">
    <property type="entry name" value="DUF748 DOMAIN-CONTAINING PROTEIN"/>
    <property type="match status" value="1"/>
</dbReference>
<accession>A0ABV7NNC3</accession>
<protein>
    <submittedName>
        <fullName evidence="2">AsmA-like C-terminal region-containing protein</fullName>
    </submittedName>
</protein>
<evidence type="ECO:0000259" key="1">
    <source>
        <dbReference type="Pfam" id="PF05170"/>
    </source>
</evidence>